<dbReference type="SUPFAM" id="SSF54427">
    <property type="entry name" value="NTF2-like"/>
    <property type="match status" value="1"/>
</dbReference>
<proteinExistence type="predicted"/>
<dbReference type="InterPro" id="IPR032710">
    <property type="entry name" value="NTF2-like_dom_sf"/>
</dbReference>
<keyword evidence="2" id="KW-0378">Hydrolase</keyword>
<dbReference type="GO" id="GO:0008806">
    <property type="term" value="F:carboxymethylenebutenolidase activity"/>
    <property type="evidence" value="ECO:0007669"/>
    <property type="project" value="UniProtKB-EC"/>
</dbReference>
<organism evidence="2">
    <name type="scientific">Cupriavidus pinatubonensis (strain JMP 134 / LMG 1197)</name>
    <name type="common">Cupriavidus necator (strain JMP 134)</name>
    <dbReference type="NCBI Taxonomy" id="264198"/>
    <lineage>
        <taxon>Bacteria</taxon>
        <taxon>Pseudomonadati</taxon>
        <taxon>Pseudomonadota</taxon>
        <taxon>Betaproteobacteria</taxon>
        <taxon>Burkholderiales</taxon>
        <taxon>Burkholderiaceae</taxon>
        <taxon>Cupriavidus</taxon>
    </lineage>
</organism>
<dbReference type="EMBL" id="CP000090">
    <property type="protein sequence ID" value="AAZ62540.1"/>
    <property type="molecule type" value="Genomic_DNA"/>
</dbReference>
<dbReference type="HOGENOM" id="CLU_032662_0_0_4"/>
<dbReference type="eggNOG" id="COG0412">
    <property type="taxonomic scope" value="Bacteria"/>
</dbReference>
<dbReference type="Gene3D" id="3.10.450.50">
    <property type="match status" value="1"/>
</dbReference>
<dbReference type="InterPro" id="IPR051049">
    <property type="entry name" value="Dienelactone_hydrolase-like"/>
</dbReference>
<gene>
    <name evidence="2" type="ordered locus">Reut_A3180</name>
</gene>
<dbReference type="ESTHER" id="cuppj-q46we3">
    <property type="family name" value="Dienelactone_hydrolase"/>
</dbReference>
<evidence type="ECO:0000259" key="1">
    <source>
        <dbReference type="Pfam" id="PF01738"/>
    </source>
</evidence>
<dbReference type="SUPFAM" id="SSF53474">
    <property type="entry name" value="alpha/beta-Hydrolases"/>
    <property type="match status" value="1"/>
</dbReference>
<reference evidence="2" key="1">
    <citation type="submission" date="2005-08" db="EMBL/GenBank/DDBJ databases">
        <title>Complete sequence of Chromosome1 of Ralstonia eutropha JMP134.</title>
        <authorList>
            <person name="Copeland A."/>
            <person name="Lucas S."/>
            <person name="Lapidus A."/>
            <person name="Barry K."/>
            <person name="Detter J.C."/>
            <person name="Glavina T."/>
            <person name="Hammon N."/>
            <person name="Israni S."/>
            <person name="Pitluck S."/>
            <person name="Goltsman E."/>
            <person name="Martinez M."/>
            <person name="Schmutz J."/>
            <person name="Larimer F."/>
            <person name="Land M."/>
            <person name="Lykidis A."/>
            <person name="Richardson P."/>
        </authorList>
    </citation>
    <scope>NUCLEOTIDE SEQUENCE</scope>
    <source>
        <strain evidence="2">JMP134</strain>
    </source>
</reference>
<sequence>MQAAAEALAAAVPTEPMELKGATGMGQTIQIQTQDGSFSGYLAIPAAGKGPGIVLCQEIFGVNATMRQVADYYAEEGYTVLVPDLFWRIAPGIELTDRGEDFQRALGLYQQFDEDKGVQDVGAALDALRARPECVGQTGVLGFCLGGKLAYLAACRLPGVACAVGYYGVGIERALDEADNIRGRLVLHIAERDGFCSPEAQAQIREALGGRPSIELYVYPGMDHAFARVGGEHFDKASALMAHQRSIAAYRSEMGPHYDFSALWDKHCEHEFATRDVDATMATMVPEPYVNHIPTMTGGVGYRQLKRFYQHHFVHSNPPDTTLIPLSRTIGASQVVDEMLFCFTHTCEIDWMLPGVPPTGKRVEIPLIAIVKFRGDKLYHEHIYWDQASVLVQIGKLDPKGLPVAGVETARKLLEETQPSNTLMARWSESERQ</sequence>
<dbReference type="InterPro" id="IPR002925">
    <property type="entry name" value="Dienelactn_hydro"/>
</dbReference>
<dbReference type="AlphaFoldDB" id="Q46WE3"/>
<protein>
    <submittedName>
        <fullName evidence="2">Carboxymethylenebutenolidase</fullName>
        <ecNumber evidence="2">3.1.1.45</ecNumber>
    </submittedName>
</protein>
<dbReference type="InterPro" id="IPR029058">
    <property type="entry name" value="AB_hydrolase_fold"/>
</dbReference>
<dbReference type="Pfam" id="PF01738">
    <property type="entry name" value="DLH"/>
    <property type="match status" value="1"/>
</dbReference>
<dbReference type="EC" id="3.1.1.45" evidence="2"/>
<dbReference type="STRING" id="264198.Reut_A3180"/>
<dbReference type="Gene3D" id="3.40.50.1820">
    <property type="entry name" value="alpha/beta hydrolase"/>
    <property type="match status" value="1"/>
</dbReference>
<name>Q46WE3_CUPPJ</name>
<dbReference type="PANTHER" id="PTHR46623:SF6">
    <property type="entry name" value="ALPHA_BETA-HYDROLASES SUPERFAMILY PROTEIN"/>
    <property type="match status" value="1"/>
</dbReference>
<feature type="domain" description="Dienelactone hydrolase" evidence="1">
    <location>
        <begin position="38"/>
        <end position="247"/>
    </location>
</feature>
<dbReference type="KEGG" id="reu:Reut_A3180"/>
<accession>Q46WE3</accession>
<evidence type="ECO:0000313" key="2">
    <source>
        <dbReference type="EMBL" id="AAZ62540.1"/>
    </source>
</evidence>
<dbReference type="PANTHER" id="PTHR46623">
    <property type="entry name" value="CARBOXYMETHYLENEBUTENOLIDASE-RELATED"/>
    <property type="match status" value="1"/>
</dbReference>